<gene>
    <name evidence="2" type="ORF">Taro_003357</name>
</gene>
<feature type="non-terminal residue" evidence="2">
    <location>
        <position position="1"/>
    </location>
</feature>
<dbReference type="Proteomes" id="UP000652761">
    <property type="component" value="Unassembled WGS sequence"/>
</dbReference>
<keyword evidence="3" id="KW-1185">Reference proteome</keyword>
<protein>
    <submittedName>
        <fullName evidence="2">Uncharacterized protein</fullName>
    </submittedName>
</protein>
<name>A0A843TGU1_COLES</name>
<organism evidence="2 3">
    <name type="scientific">Colocasia esculenta</name>
    <name type="common">Wild taro</name>
    <name type="synonym">Arum esculentum</name>
    <dbReference type="NCBI Taxonomy" id="4460"/>
    <lineage>
        <taxon>Eukaryota</taxon>
        <taxon>Viridiplantae</taxon>
        <taxon>Streptophyta</taxon>
        <taxon>Embryophyta</taxon>
        <taxon>Tracheophyta</taxon>
        <taxon>Spermatophyta</taxon>
        <taxon>Magnoliopsida</taxon>
        <taxon>Liliopsida</taxon>
        <taxon>Araceae</taxon>
        <taxon>Aroideae</taxon>
        <taxon>Colocasieae</taxon>
        <taxon>Colocasia</taxon>
    </lineage>
</organism>
<reference evidence="2" key="1">
    <citation type="submission" date="2017-07" db="EMBL/GenBank/DDBJ databases">
        <title>Taro Niue Genome Assembly and Annotation.</title>
        <authorList>
            <person name="Atibalentja N."/>
            <person name="Keating K."/>
            <person name="Fields C.J."/>
        </authorList>
    </citation>
    <scope>NUCLEOTIDE SEQUENCE</scope>
    <source>
        <strain evidence="2">Niue_2</strain>
        <tissue evidence="2">Leaf</tissue>
    </source>
</reference>
<comment type="caution">
    <text evidence="2">The sequence shown here is derived from an EMBL/GenBank/DDBJ whole genome shotgun (WGS) entry which is preliminary data.</text>
</comment>
<dbReference type="AlphaFoldDB" id="A0A843TGU1"/>
<proteinExistence type="predicted"/>
<feature type="region of interest" description="Disordered" evidence="1">
    <location>
        <begin position="1"/>
        <end position="32"/>
    </location>
</feature>
<sequence length="63" mass="6947">NRPGAFASAPNALTRQPARGSSMARHDPSRDYSSVDRRFVAVDRHTCPEAYLTSLCLAVDRDL</sequence>
<evidence type="ECO:0000313" key="2">
    <source>
        <dbReference type="EMBL" id="MQL71038.1"/>
    </source>
</evidence>
<evidence type="ECO:0000313" key="3">
    <source>
        <dbReference type="Proteomes" id="UP000652761"/>
    </source>
</evidence>
<evidence type="ECO:0000256" key="1">
    <source>
        <dbReference type="SAM" id="MobiDB-lite"/>
    </source>
</evidence>
<dbReference type="EMBL" id="NMUH01000086">
    <property type="protein sequence ID" value="MQL71038.1"/>
    <property type="molecule type" value="Genomic_DNA"/>
</dbReference>
<accession>A0A843TGU1</accession>